<evidence type="ECO:0000313" key="2">
    <source>
        <dbReference type="EMBL" id="RZR72214.1"/>
    </source>
</evidence>
<gene>
    <name evidence="2" type="ORF">BHM03_00011191</name>
</gene>
<sequence length="198" mass="21523">MCASSPAVVSRRGSEAALGGGSFWVRLGKGEAGSSKLDLVVDFSIPLLRRGAGAFIVTVARHSYLRSSPSLSLTMSPYFTTSSMVLAARRASSFRQLGHVDLAHLIYVIEVEIQAMSSYPDIILGLYNLDIVEKEACVISKMIKFVSDDCDNDDVIPVTNVSGKILAKVIEYMKKHLEFTSRKRSSDAGKKIAEGDED</sequence>
<dbReference type="Proteomes" id="UP000290560">
    <property type="component" value="Unassembled WGS sequence"/>
</dbReference>
<comment type="pathway">
    <text evidence="1">Protein modification; protein ubiquitination.</text>
</comment>
<protein>
    <submittedName>
        <fullName evidence="2">Uncharacterized protein</fullName>
    </submittedName>
</protein>
<accession>A0A444D5E1</accession>
<dbReference type="SUPFAM" id="SSF54695">
    <property type="entry name" value="POZ domain"/>
    <property type="match status" value="1"/>
</dbReference>
<reference evidence="2" key="1">
    <citation type="journal article" date="2018" name="Data Brief">
        <title>Genome sequence data from 17 accessions of Ensete ventricosum, a staple food crop for millions in Ethiopia.</title>
        <authorList>
            <person name="Yemataw Z."/>
            <person name="Muzemil S."/>
            <person name="Ambachew D."/>
            <person name="Tripathi L."/>
            <person name="Tesfaye K."/>
            <person name="Chala A."/>
            <person name="Farbos A."/>
            <person name="O'Neill P."/>
            <person name="Moore K."/>
            <person name="Grant M."/>
            <person name="Studholme D.J."/>
        </authorList>
    </citation>
    <scope>NUCLEOTIDE SEQUENCE [LARGE SCALE GENOMIC DNA]</scope>
    <source>
        <tissue evidence="2">Leaf</tissue>
    </source>
</reference>
<dbReference type="Pfam" id="PF03931">
    <property type="entry name" value="Skp1_POZ"/>
    <property type="match status" value="1"/>
</dbReference>
<evidence type="ECO:0000256" key="1">
    <source>
        <dbReference type="ARBA" id="ARBA00004906"/>
    </source>
</evidence>
<dbReference type="InterPro" id="IPR016073">
    <property type="entry name" value="Skp1_comp_POZ"/>
</dbReference>
<name>A0A444D5E1_ENSVE</name>
<dbReference type="InterPro" id="IPR011333">
    <property type="entry name" value="SKP1/BTB/POZ_sf"/>
</dbReference>
<proteinExistence type="predicted"/>
<dbReference type="AlphaFoldDB" id="A0A444D5E1"/>
<dbReference type="GO" id="GO:0006511">
    <property type="term" value="P:ubiquitin-dependent protein catabolic process"/>
    <property type="evidence" value="ECO:0007669"/>
    <property type="project" value="InterPro"/>
</dbReference>
<dbReference type="Gene3D" id="3.30.710.10">
    <property type="entry name" value="Potassium Channel Kv1.1, Chain A"/>
    <property type="match status" value="1"/>
</dbReference>
<organism evidence="2">
    <name type="scientific">Ensete ventricosum</name>
    <name type="common">Abyssinian banana</name>
    <name type="synonym">Musa ensete</name>
    <dbReference type="NCBI Taxonomy" id="4639"/>
    <lineage>
        <taxon>Eukaryota</taxon>
        <taxon>Viridiplantae</taxon>
        <taxon>Streptophyta</taxon>
        <taxon>Embryophyta</taxon>
        <taxon>Tracheophyta</taxon>
        <taxon>Spermatophyta</taxon>
        <taxon>Magnoliopsida</taxon>
        <taxon>Liliopsida</taxon>
        <taxon>Zingiberales</taxon>
        <taxon>Musaceae</taxon>
        <taxon>Ensete</taxon>
    </lineage>
</organism>
<dbReference type="EMBL" id="KV875646">
    <property type="protein sequence ID" value="RZR72214.1"/>
    <property type="molecule type" value="Genomic_DNA"/>
</dbReference>